<keyword evidence="2" id="KW-0472">Membrane</keyword>
<feature type="compositionally biased region" description="Low complexity" evidence="1">
    <location>
        <begin position="524"/>
        <end position="539"/>
    </location>
</feature>
<gene>
    <name evidence="3" type="ORF">PCOR1329_LOCUS16608</name>
</gene>
<evidence type="ECO:0000256" key="1">
    <source>
        <dbReference type="SAM" id="MobiDB-lite"/>
    </source>
</evidence>
<evidence type="ECO:0000313" key="4">
    <source>
        <dbReference type="Proteomes" id="UP001189429"/>
    </source>
</evidence>
<evidence type="ECO:0000313" key="3">
    <source>
        <dbReference type="EMBL" id="CAK0812285.1"/>
    </source>
</evidence>
<feature type="region of interest" description="Disordered" evidence="1">
    <location>
        <begin position="247"/>
        <end position="282"/>
    </location>
</feature>
<dbReference type="Proteomes" id="UP001189429">
    <property type="component" value="Unassembled WGS sequence"/>
</dbReference>
<proteinExistence type="predicted"/>
<name>A0ABN9R260_9DINO</name>
<feature type="region of interest" description="Disordered" evidence="1">
    <location>
        <begin position="472"/>
        <end position="545"/>
    </location>
</feature>
<dbReference type="SUPFAM" id="SSF51294">
    <property type="entry name" value="Hedgehog/intein (Hint) domain"/>
    <property type="match status" value="1"/>
</dbReference>
<evidence type="ECO:0008006" key="5">
    <source>
        <dbReference type="Google" id="ProtNLM"/>
    </source>
</evidence>
<feature type="compositionally biased region" description="Low complexity" evidence="1">
    <location>
        <begin position="269"/>
        <end position="281"/>
    </location>
</feature>
<protein>
    <recommendedName>
        <fullName evidence="5">Hint domain-containing protein</fullName>
    </recommendedName>
</protein>
<keyword evidence="4" id="KW-1185">Reference proteome</keyword>
<keyword evidence="2" id="KW-0812">Transmembrane</keyword>
<dbReference type="InterPro" id="IPR036844">
    <property type="entry name" value="Hint_dom_sf"/>
</dbReference>
<feature type="transmembrane region" description="Helical" evidence="2">
    <location>
        <begin position="46"/>
        <end position="65"/>
    </location>
</feature>
<accession>A0ABN9R260</accession>
<feature type="transmembrane region" description="Helical" evidence="2">
    <location>
        <begin position="180"/>
        <end position="203"/>
    </location>
</feature>
<dbReference type="EMBL" id="CAUYUJ010005106">
    <property type="protein sequence ID" value="CAK0812285.1"/>
    <property type="molecule type" value="Genomic_DNA"/>
</dbReference>
<keyword evidence="2" id="KW-1133">Transmembrane helix</keyword>
<feature type="transmembrane region" description="Helical" evidence="2">
    <location>
        <begin position="20"/>
        <end position="39"/>
    </location>
</feature>
<evidence type="ECO:0000256" key="2">
    <source>
        <dbReference type="SAM" id="Phobius"/>
    </source>
</evidence>
<comment type="caution">
    <text evidence="3">The sequence shown here is derived from an EMBL/GenBank/DDBJ whole genome shotgun (WGS) entry which is preliminary data.</text>
</comment>
<feature type="transmembrane region" description="Helical" evidence="2">
    <location>
        <begin position="146"/>
        <end position="168"/>
    </location>
</feature>
<reference evidence="3" key="1">
    <citation type="submission" date="2023-10" db="EMBL/GenBank/DDBJ databases">
        <authorList>
            <person name="Chen Y."/>
            <person name="Shah S."/>
            <person name="Dougan E. K."/>
            <person name="Thang M."/>
            <person name="Chan C."/>
        </authorList>
    </citation>
    <scope>NUCLEOTIDE SEQUENCE [LARGE SCALE GENOMIC DNA]</scope>
</reference>
<feature type="transmembrane region" description="Helical" evidence="2">
    <location>
        <begin position="71"/>
        <end position="88"/>
    </location>
</feature>
<feature type="compositionally biased region" description="Basic and acidic residues" evidence="1">
    <location>
        <begin position="257"/>
        <end position="266"/>
    </location>
</feature>
<sequence length="638" mass="68886">MEYYEENSTRKVKSSCPYDVIYISAVGVCACALGCLKMADLLDLSWYPIAGCCVVLVTHLSSYVVDVPRPSWLSSVFILVDCMVVACFNRRFQHMAYEATSGSLGATPRFNVDCCPGCHATSTVQTTFIMYLMLSYLSTFLLPWKYAIIVVLGVASTYLSLMLSSLAFAPSHDSTPETVVWLLLECVLLMAGCAMTLLTHGALERSEQKLRLLQEEQKSGFTDIDLAPLEDPQVISHWTRRSLREAPPPVGLSLAEGPEHSQDSKHSLGAPSGEAEGAPAARRGECEGRQACGKVDCLPREAVVWVEGEEVPRELQQLREGQRVLCYDSLGDCVDYVSVEHLSQDTRSLDWVNVALEDGTNLKMTADHPVRIAGSEGMQSILRAASLQPERHSIVVHGDGTRPVPVQSVSRVACRAERPGGRAAVSVRQSARYSIFVAEGPGKCRLMAVGSADLAAPANLLRVGQSNTFLHASEAPSREASAHSWPPSKRRYQHYSGLPGLGPPPRAGASEHAPGGQEEPSWQSSRSNTSERISSSSGSLPDDAVESVILPRPLTRLSDQLKAAAAGAPSLGSGGHFDGACRPCTFGHQGRCLFGVWCTSCHHQHFKVRGRLARLKPAKASSALPAIGPKSPAKQMLQ</sequence>
<organism evidence="3 4">
    <name type="scientific">Prorocentrum cordatum</name>
    <dbReference type="NCBI Taxonomy" id="2364126"/>
    <lineage>
        <taxon>Eukaryota</taxon>
        <taxon>Sar</taxon>
        <taxon>Alveolata</taxon>
        <taxon>Dinophyceae</taxon>
        <taxon>Prorocentrales</taxon>
        <taxon>Prorocentraceae</taxon>
        <taxon>Prorocentrum</taxon>
    </lineage>
</organism>
<dbReference type="Gene3D" id="2.170.16.10">
    <property type="entry name" value="Hedgehog/Intein (Hint) domain"/>
    <property type="match status" value="1"/>
</dbReference>